<organism evidence="2 3">
    <name type="scientific">Camelus ferus</name>
    <name type="common">Wild bactrian camel</name>
    <name type="synonym">Camelus bactrianus ferus</name>
    <dbReference type="NCBI Taxonomy" id="419612"/>
    <lineage>
        <taxon>Eukaryota</taxon>
        <taxon>Metazoa</taxon>
        <taxon>Chordata</taxon>
        <taxon>Craniata</taxon>
        <taxon>Vertebrata</taxon>
        <taxon>Euteleostomi</taxon>
        <taxon>Mammalia</taxon>
        <taxon>Eutheria</taxon>
        <taxon>Laurasiatheria</taxon>
        <taxon>Artiodactyla</taxon>
        <taxon>Tylopoda</taxon>
        <taxon>Camelidae</taxon>
        <taxon>Camelus</taxon>
    </lineage>
</organism>
<name>A0A8B8S504_CAMFR</name>
<sequence length="246" mass="25765">TETLEVRGLFQDDTKWRSLATDPGSSHDPRWTPGGPSAWPGGGCWRVAGRPGLSDSSPRLGAAGTAGAGGHGPATRLRITEETSEQAGAAWSEKRKEPSLSPDRSARRPHCSRTARAAAKRDGDLAGGRGGGRRSRGRAPRTPARPRPAPAAAHRARPSPTPRPPPRAAPHRGRPAFGGSPPAASPAVLPRAGGPGSGIRIPRGGAEAGRKWRRSRRRGGGLPASHPPPRTPAPRSRGREHGPRRR</sequence>
<feature type="non-terminal residue" evidence="3">
    <location>
        <position position="1"/>
    </location>
</feature>
<dbReference type="KEGG" id="cfr:116660155"/>
<evidence type="ECO:0000313" key="3">
    <source>
        <dbReference type="RefSeq" id="XP_032324744.1"/>
    </source>
</evidence>
<feature type="compositionally biased region" description="Basic and acidic residues" evidence="1">
    <location>
        <begin position="237"/>
        <end position="246"/>
    </location>
</feature>
<proteinExistence type="predicted"/>
<dbReference type="Proteomes" id="UP000694856">
    <property type="component" value="Chromosome 27"/>
</dbReference>
<keyword evidence="2" id="KW-1185">Reference proteome</keyword>
<feature type="compositionally biased region" description="Pro residues" evidence="1">
    <location>
        <begin position="159"/>
        <end position="168"/>
    </location>
</feature>
<dbReference type="GeneID" id="116660155"/>
<dbReference type="AlphaFoldDB" id="A0A8B8S504"/>
<evidence type="ECO:0000313" key="2">
    <source>
        <dbReference type="Proteomes" id="UP000694856"/>
    </source>
</evidence>
<evidence type="ECO:0000256" key="1">
    <source>
        <dbReference type="SAM" id="MobiDB-lite"/>
    </source>
</evidence>
<feature type="region of interest" description="Disordered" evidence="1">
    <location>
        <begin position="15"/>
        <end position="246"/>
    </location>
</feature>
<dbReference type="RefSeq" id="XP_032324744.1">
    <property type="nucleotide sequence ID" value="XM_032468853.1"/>
</dbReference>
<reference evidence="3" key="1">
    <citation type="submission" date="2025-08" db="UniProtKB">
        <authorList>
            <consortium name="RefSeq"/>
        </authorList>
    </citation>
    <scope>IDENTIFICATION</scope>
    <source>
        <tissue evidence="3">Ear skin</tissue>
    </source>
</reference>
<accession>A0A8B8S504</accession>
<feature type="compositionally biased region" description="Low complexity" evidence="1">
    <location>
        <begin position="175"/>
        <end position="205"/>
    </location>
</feature>
<gene>
    <name evidence="3" type="primary">LOC116660155</name>
</gene>
<protein>
    <submittedName>
        <fullName evidence="3">Translation initiation factor IF-2-like</fullName>
    </submittedName>
</protein>